<feature type="compositionally biased region" description="Low complexity" evidence="1">
    <location>
        <begin position="165"/>
        <end position="175"/>
    </location>
</feature>
<reference evidence="3" key="1">
    <citation type="submission" date="2015-08" db="EMBL/GenBank/DDBJ databases">
        <authorList>
            <person name="Babu N.S."/>
            <person name="Beckwith C.J."/>
            <person name="Beseler K.G."/>
            <person name="Brison A."/>
            <person name="Carone J.V."/>
            <person name="Caskin T.P."/>
            <person name="Diamond M."/>
            <person name="Durham M.E."/>
            <person name="Foxe J.M."/>
            <person name="Go M."/>
            <person name="Henderson B.A."/>
            <person name="Jones I.B."/>
            <person name="McGettigan J.A."/>
            <person name="Micheletti S.J."/>
            <person name="Nasrallah M.E."/>
            <person name="Ortiz D."/>
            <person name="Piller C.R."/>
            <person name="Privatt S.R."/>
            <person name="Schneider S.L."/>
            <person name="Sharp S."/>
            <person name="Smith T.C."/>
            <person name="Stanton J.D."/>
            <person name="Ullery H.E."/>
            <person name="Wilson R.J."/>
            <person name="Serrano M.G."/>
            <person name="Buck G."/>
            <person name="Lee V."/>
            <person name="Wang Y."/>
            <person name="Carvalho R."/>
            <person name="Voegtly L."/>
            <person name="Shi R."/>
            <person name="Duckworth R."/>
            <person name="Johnson A."/>
            <person name="Loviza R."/>
            <person name="Walstead R."/>
            <person name="Shah Z."/>
            <person name="Kiflezghi M."/>
            <person name="Wade K."/>
            <person name="Ball S.L."/>
            <person name="Bradley K.W."/>
            <person name="Asai D.J."/>
            <person name="Bowman C.A."/>
            <person name="Russell D.A."/>
            <person name="Pope W.H."/>
            <person name="Jacobs-Sera D."/>
            <person name="Hendrix R.W."/>
            <person name="Hatfull G.F."/>
        </authorList>
    </citation>
    <scope>NUCLEOTIDE SEQUENCE</scope>
</reference>
<feature type="chain" id="PRO_5008901194" evidence="2">
    <location>
        <begin position="22"/>
        <end position="183"/>
    </location>
</feature>
<sequence>MARYDTILVLFVCMTLSFGSGRRLEDSLPDDAAGYLASARSRRLQQSCSSCPSNAAAVCSGLTSSEQTDIRNTLVSSCGGTLSPSATSGSCCSAIPSAGSARTNYLACLCAGDTLAGLSAYVSTANVVQSCWCNQVTGGASSSSGDSPPVALSVESGTSPDALLGAVPSPASDGAAGSGGYGG</sequence>
<evidence type="ECO:0000313" key="3">
    <source>
        <dbReference type="EMBL" id="JAT69791.1"/>
    </source>
</evidence>
<dbReference type="EMBL" id="GDKF01008831">
    <property type="protein sequence ID" value="JAT69791.1"/>
    <property type="molecule type" value="Transcribed_RNA"/>
</dbReference>
<gene>
    <name evidence="3" type="ORF">g.42110</name>
</gene>
<evidence type="ECO:0000256" key="2">
    <source>
        <dbReference type="SAM" id="SignalP"/>
    </source>
</evidence>
<evidence type="ECO:0000256" key="1">
    <source>
        <dbReference type="SAM" id="MobiDB-lite"/>
    </source>
</evidence>
<name>A0A1D1ZSK0_AUXPR</name>
<protein>
    <submittedName>
        <fullName evidence="3">Uncharacterized protein</fullName>
    </submittedName>
</protein>
<feature type="region of interest" description="Disordered" evidence="1">
    <location>
        <begin position="139"/>
        <end position="183"/>
    </location>
</feature>
<keyword evidence="2" id="KW-0732">Signal</keyword>
<dbReference type="AlphaFoldDB" id="A0A1D1ZSK0"/>
<accession>A0A1D1ZSK0</accession>
<organism evidence="3">
    <name type="scientific">Auxenochlorella protothecoides</name>
    <name type="common">Green microalga</name>
    <name type="synonym">Chlorella protothecoides</name>
    <dbReference type="NCBI Taxonomy" id="3075"/>
    <lineage>
        <taxon>Eukaryota</taxon>
        <taxon>Viridiplantae</taxon>
        <taxon>Chlorophyta</taxon>
        <taxon>core chlorophytes</taxon>
        <taxon>Trebouxiophyceae</taxon>
        <taxon>Chlorellales</taxon>
        <taxon>Chlorellaceae</taxon>
        <taxon>Auxenochlorella</taxon>
    </lineage>
</organism>
<feature type="signal peptide" evidence="2">
    <location>
        <begin position="1"/>
        <end position="21"/>
    </location>
</feature>
<proteinExistence type="predicted"/>